<evidence type="ECO:0000256" key="10">
    <source>
        <dbReference type="ARBA" id="ARBA00023136"/>
    </source>
</evidence>
<evidence type="ECO:0000313" key="15">
    <source>
        <dbReference type="EMBL" id="MDN3702184.1"/>
    </source>
</evidence>
<evidence type="ECO:0000256" key="5">
    <source>
        <dbReference type="ARBA" id="ARBA00022679"/>
    </source>
</evidence>
<organism evidence="15 16">
    <name type="scientific">Vibrio artabrorum</name>
    <dbReference type="NCBI Taxonomy" id="446374"/>
    <lineage>
        <taxon>Bacteria</taxon>
        <taxon>Pseudomonadati</taxon>
        <taxon>Pseudomonadota</taxon>
        <taxon>Gammaproteobacteria</taxon>
        <taxon>Vibrionales</taxon>
        <taxon>Vibrionaceae</taxon>
        <taxon>Vibrio</taxon>
    </lineage>
</organism>
<name>A0ABT8CL88_9VIBR</name>
<feature type="transmembrane region" description="Helical" evidence="12">
    <location>
        <begin position="31"/>
        <end position="49"/>
    </location>
</feature>
<feature type="domain" description="PTS EIIC type-1" evidence="14">
    <location>
        <begin position="1"/>
        <end position="137"/>
    </location>
</feature>
<keyword evidence="5" id="KW-0808">Transferase</keyword>
<keyword evidence="8" id="KW-0418">Kinase</keyword>
<keyword evidence="2" id="KW-0813">Transport</keyword>
<dbReference type="InterPro" id="IPR018113">
    <property type="entry name" value="PTrfase_EIIB_Cys"/>
</dbReference>
<dbReference type="CDD" id="cd00212">
    <property type="entry name" value="PTS_IIB_glc"/>
    <property type="match status" value="1"/>
</dbReference>
<dbReference type="Proteomes" id="UP001223712">
    <property type="component" value="Unassembled WGS sequence"/>
</dbReference>
<keyword evidence="4" id="KW-0762">Sugar transport</keyword>
<dbReference type="InterPro" id="IPR036878">
    <property type="entry name" value="Glu_permease_IIB"/>
</dbReference>
<dbReference type="PANTHER" id="PTHR30009:SF4">
    <property type="entry name" value="PTS SYSTEM N-ACETYLGLUCOSAMINE-SPECIFIC EIICBA COMPONENT"/>
    <property type="match status" value="1"/>
</dbReference>
<dbReference type="PROSITE" id="PS51098">
    <property type="entry name" value="PTS_EIIB_TYPE_1"/>
    <property type="match status" value="1"/>
</dbReference>
<accession>A0ABT8CL88</accession>
<dbReference type="PANTHER" id="PTHR30009">
    <property type="entry name" value="CYTOCHROME C-TYPE SYNTHESIS PROTEIN AND PTS TRANSMEMBRANE COMPONENT"/>
    <property type="match status" value="1"/>
</dbReference>
<comment type="subcellular location">
    <subcellularLocation>
        <location evidence="1">Cell membrane</location>
        <topology evidence="1">Multi-pass membrane protein</topology>
    </subcellularLocation>
</comment>
<dbReference type="SUPFAM" id="SSF55604">
    <property type="entry name" value="Glucose permease domain IIB"/>
    <property type="match status" value="1"/>
</dbReference>
<dbReference type="InterPro" id="IPR003352">
    <property type="entry name" value="PTS_EIIC"/>
</dbReference>
<dbReference type="EMBL" id="JAUFQY010000002">
    <property type="protein sequence ID" value="MDN3702184.1"/>
    <property type="molecule type" value="Genomic_DNA"/>
</dbReference>
<evidence type="ECO:0000256" key="4">
    <source>
        <dbReference type="ARBA" id="ARBA00022597"/>
    </source>
</evidence>
<evidence type="ECO:0000256" key="6">
    <source>
        <dbReference type="ARBA" id="ARBA00022683"/>
    </source>
</evidence>
<evidence type="ECO:0000256" key="7">
    <source>
        <dbReference type="ARBA" id="ARBA00022692"/>
    </source>
</evidence>
<dbReference type="Pfam" id="PF02378">
    <property type="entry name" value="PTS_EIIC"/>
    <property type="match status" value="1"/>
</dbReference>
<keyword evidence="7 12" id="KW-0812">Transmembrane</keyword>
<reference evidence="16" key="1">
    <citation type="journal article" date="2019" name="Int. J. Syst. Evol. Microbiol.">
        <title>The Global Catalogue of Microorganisms (GCM) 10K type strain sequencing project: providing services to taxonomists for standard genome sequencing and annotation.</title>
        <authorList>
            <consortium name="The Broad Institute Genomics Platform"/>
            <consortium name="The Broad Institute Genome Sequencing Center for Infectious Disease"/>
            <person name="Wu L."/>
            <person name="Ma J."/>
        </authorList>
    </citation>
    <scope>NUCLEOTIDE SEQUENCE [LARGE SCALE GENOMIC DNA]</scope>
    <source>
        <strain evidence="16">CECT 7226</strain>
    </source>
</reference>
<evidence type="ECO:0000259" key="14">
    <source>
        <dbReference type="PROSITE" id="PS51103"/>
    </source>
</evidence>
<keyword evidence="3" id="KW-1003">Cell membrane</keyword>
<evidence type="ECO:0000256" key="2">
    <source>
        <dbReference type="ARBA" id="ARBA00022448"/>
    </source>
</evidence>
<evidence type="ECO:0000256" key="12">
    <source>
        <dbReference type="SAM" id="Phobius"/>
    </source>
</evidence>
<keyword evidence="6" id="KW-0598">Phosphotransferase system</keyword>
<dbReference type="InterPro" id="IPR013013">
    <property type="entry name" value="PTS_EIIC_1"/>
</dbReference>
<feature type="transmembrane region" description="Helical" evidence="12">
    <location>
        <begin position="61"/>
        <end position="84"/>
    </location>
</feature>
<evidence type="ECO:0000259" key="13">
    <source>
        <dbReference type="PROSITE" id="PS51098"/>
    </source>
</evidence>
<dbReference type="InterPro" id="IPR050429">
    <property type="entry name" value="PTS_Glucose_EIICBA"/>
</dbReference>
<feature type="domain" description="PTS EIIB type-1" evidence="13">
    <location>
        <begin position="160"/>
        <end position="238"/>
    </location>
</feature>
<feature type="active site" description="Phosphocysteine intermediate; for EIIB activity" evidence="11">
    <location>
        <position position="182"/>
    </location>
</feature>
<evidence type="ECO:0000256" key="8">
    <source>
        <dbReference type="ARBA" id="ARBA00022777"/>
    </source>
</evidence>
<dbReference type="InterPro" id="IPR001996">
    <property type="entry name" value="PTS_IIB_1"/>
</dbReference>
<feature type="transmembrane region" description="Helical" evidence="12">
    <location>
        <begin position="104"/>
        <end position="125"/>
    </location>
</feature>
<dbReference type="Pfam" id="PF00367">
    <property type="entry name" value="PTS_EIIB"/>
    <property type="match status" value="1"/>
</dbReference>
<evidence type="ECO:0000256" key="9">
    <source>
        <dbReference type="ARBA" id="ARBA00022989"/>
    </source>
</evidence>
<keyword evidence="10 12" id="KW-0472">Membrane</keyword>
<keyword evidence="16" id="KW-1185">Reference proteome</keyword>
<proteinExistence type="predicted"/>
<evidence type="ECO:0000256" key="11">
    <source>
        <dbReference type="PROSITE-ProRule" id="PRU00421"/>
    </source>
</evidence>
<gene>
    <name evidence="15" type="ORF">QWY96_17090</name>
</gene>
<evidence type="ECO:0000256" key="1">
    <source>
        <dbReference type="ARBA" id="ARBA00004651"/>
    </source>
</evidence>
<evidence type="ECO:0000313" key="16">
    <source>
        <dbReference type="Proteomes" id="UP001223712"/>
    </source>
</evidence>
<keyword evidence="9 12" id="KW-1133">Transmembrane helix</keyword>
<dbReference type="PROSITE" id="PS01035">
    <property type="entry name" value="PTS_EIIB_TYPE_1_CYS"/>
    <property type="match status" value="1"/>
</dbReference>
<dbReference type="RefSeq" id="WP_290334943.1">
    <property type="nucleotide sequence ID" value="NZ_JAUFQY010000002.1"/>
</dbReference>
<dbReference type="Gene3D" id="3.30.1360.60">
    <property type="entry name" value="Glucose permease domain IIB"/>
    <property type="match status" value="1"/>
</dbReference>
<dbReference type="PROSITE" id="PS51103">
    <property type="entry name" value="PTS_EIIC_TYPE_1"/>
    <property type="match status" value="1"/>
</dbReference>
<protein>
    <submittedName>
        <fullName evidence="15">PTS transporter subunit EIIC</fullName>
    </submittedName>
</protein>
<sequence>MFYVPMLFGLPGAALAMYRTAKESQKEKAKALYGAGAATSIFAGVTEPLEFSFIFKAPPLYFMHAFFVGLAGLILYMLDVRLGFAVGFTAIDYVTNFNMGNNSWMIIPVGLAFFAIYYFSFKFMIEKYDYQIEGREPEIDYGAERTKEEEELKLSHSNYAYMAKKLLAFVGGRENIDEAGCCVTRLRLELHDTSIIDEEAIMRTGAKRVVRMGDKSIQIVIGTEVIEVMKEFDRALEA</sequence>
<evidence type="ECO:0000256" key="3">
    <source>
        <dbReference type="ARBA" id="ARBA00022475"/>
    </source>
</evidence>
<comment type="caution">
    <text evidence="15">The sequence shown here is derived from an EMBL/GenBank/DDBJ whole genome shotgun (WGS) entry which is preliminary data.</text>
</comment>